<dbReference type="Proteomes" id="UP000683429">
    <property type="component" value="Chromosome"/>
</dbReference>
<dbReference type="RefSeq" id="WP_036600939.1">
    <property type="nucleotide sequence ID" value="NZ_CP076607.1"/>
</dbReference>
<dbReference type="EMBL" id="CP076607">
    <property type="protein sequence ID" value="QWU13411.1"/>
    <property type="molecule type" value="Genomic_DNA"/>
</dbReference>
<dbReference type="InterPro" id="IPR025552">
    <property type="entry name" value="YkyB"/>
</dbReference>
<keyword evidence="2" id="KW-1185">Reference proteome</keyword>
<gene>
    <name evidence="1" type="ORF">KP014_15535</name>
</gene>
<dbReference type="Pfam" id="PF14177">
    <property type="entry name" value="YkyB"/>
    <property type="match status" value="1"/>
</dbReference>
<reference evidence="1 2" key="1">
    <citation type="submission" date="2021-06" db="EMBL/GenBank/DDBJ databases">
        <title>Whole genome sequence of Paenibacillus sophorae DSM23020 for comparative genomics.</title>
        <authorList>
            <person name="Kim M.-J."/>
            <person name="Lee G."/>
            <person name="Shin J.-H."/>
        </authorList>
    </citation>
    <scope>NUCLEOTIDE SEQUENCE [LARGE SCALE GENOMIC DNA]</scope>
    <source>
        <strain evidence="1 2">DSM 23020</strain>
    </source>
</reference>
<protein>
    <submittedName>
        <fullName evidence="1">Uncharacterized protein</fullName>
    </submittedName>
</protein>
<evidence type="ECO:0000313" key="1">
    <source>
        <dbReference type="EMBL" id="QWU13411.1"/>
    </source>
</evidence>
<organism evidence="1 2">
    <name type="scientific">Paenibacillus sophorae</name>
    <dbReference type="NCBI Taxonomy" id="1333845"/>
    <lineage>
        <taxon>Bacteria</taxon>
        <taxon>Bacillati</taxon>
        <taxon>Bacillota</taxon>
        <taxon>Bacilli</taxon>
        <taxon>Bacillales</taxon>
        <taxon>Paenibacillaceae</taxon>
        <taxon>Paenibacillus</taxon>
    </lineage>
</organism>
<accession>A0ABX8H5I6</accession>
<evidence type="ECO:0000313" key="2">
    <source>
        <dbReference type="Proteomes" id="UP000683429"/>
    </source>
</evidence>
<sequence length="135" mass="15928">MVQRELEEAIFRISKAAKRLKNIESRTKCRIGKCSKDKLISKYSYLYELKKKMILKAIEDGWAKKYGIHRVKKSNGIDIDFVYIKFPSRSFHIPLENEEDFSLTYLGEWKKRNNNRASFKAPLTEAIKVSSEYLK</sequence>
<proteinExistence type="predicted"/>
<name>A0ABX8H5I6_9BACL</name>